<dbReference type="AlphaFoldDB" id="A0A2S7EML0"/>
<dbReference type="InterPro" id="IPR017557">
    <property type="entry name" value="Holo-ACP_synthase"/>
</dbReference>
<comment type="catalytic activity">
    <reaction evidence="3">
        <text>apo-[malonate decarboxylase ACP] + 2'-(5''-triphospho-alpha-D-ribosyl)-3'-dephospho-CoA = holo-[malonate decarboxylase ACP] + diphosphate</text>
        <dbReference type="Rhea" id="RHEA:42644"/>
        <dbReference type="Rhea" id="RHEA-COMP:10160"/>
        <dbReference type="Rhea" id="RHEA-COMP:10161"/>
        <dbReference type="ChEBI" id="CHEBI:29999"/>
        <dbReference type="ChEBI" id="CHEBI:33019"/>
        <dbReference type="ChEBI" id="CHEBI:61378"/>
        <dbReference type="ChEBI" id="CHEBI:82683"/>
        <dbReference type="EC" id="2.7.7.66"/>
    </reaction>
</comment>
<keyword evidence="2 3" id="KW-0548">Nucleotidyltransferase</keyword>
<evidence type="ECO:0000259" key="4">
    <source>
        <dbReference type="Pfam" id="PF10620"/>
    </source>
</evidence>
<keyword evidence="7" id="KW-1185">Reference proteome</keyword>
<name>A0A2S7EML0_9XANT</name>
<dbReference type="HAMAP" id="MF_00650">
    <property type="entry name" value="Malonate_MdcG"/>
    <property type="match status" value="1"/>
</dbReference>
<dbReference type="Proteomes" id="UP000239939">
    <property type="component" value="Unassembled WGS sequence"/>
</dbReference>
<dbReference type="Pfam" id="PF10620">
    <property type="entry name" value="MdcG"/>
    <property type="match status" value="1"/>
</dbReference>
<evidence type="ECO:0000256" key="2">
    <source>
        <dbReference type="ARBA" id="ARBA00022695"/>
    </source>
</evidence>
<dbReference type="EC" id="2.7.7.66" evidence="3"/>
<proteinExistence type="inferred from homology"/>
<feature type="domain" description="Phosphoribosyl-dephospho-CoA transferase MdcG C-terminal" evidence="4">
    <location>
        <begin position="84"/>
        <end position="204"/>
    </location>
</feature>
<dbReference type="InterPro" id="IPR048903">
    <property type="entry name" value="MdcG_N"/>
</dbReference>
<evidence type="ECO:0000313" key="6">
    <source>
        <dbReference type="EMBL" id="PPU91825.1"/>
    </source>
</evidence>
<dbReference type="EMBL" id="MDEJ01000079">
    <property type="protein sequence ID" value="PPU91825.1"/>
    <property type="molecule type" value="Genomic_DNA"/>
</dbReference>
<gene>
    <name evidence="3 6" type="primary">mdcG</name>
    <name evidence="6" type="ORF">XpopCFBP1817_13090</name>
</gene>
<feature type="domain" description="Phosphoribosyl-dephospho-CoA transferase MdcG N-terminal" evidence="5">
    <location>
        <begin position="4"/>
        <end position="81"/>
    </location>
</feature>
<evidence type="ECO:0000256" key="1">
    <source>
        <dbReference type="ARBA" id="ARBA00022679"/>
    </source>
</evidence>
<accession>A0A2S7EML0</accession>
<comment type="similarity">
    <text evidence="3">Belongs to the MdcG family.</text>
</comment>
<dbReference type="NCBIfam" id="TIGR03135">
    <property type="entry name" value="malonate_mdcG"/>
    <property type="match status" value="1"/>
</dbReference>
<keyword evidence="1 3" id="KW-0808">Transferase</keyword>
<reference evidence="7" key="1">
    <citation type="submission" date="2016-08" db="EMBL/GenBank/DDBJ databases">
        <authorList>
            <person name="Merda D."/>
            <person name="Briand M."/>
            <person name="Taghouti G."/>
            <person name="Carrere S."/>
            <person name="Gouzy J."/>
            <person name="Portier P."/>
            <person name="Jacques M.-A."/>
            <person name="Fischer-Le Saux M."/>
        </authorList>
    </citation>
    <scope>NUCLEOTIDE SEQUENCE [LARGE SCALE GENOMIC DNA]</scope>
    <source>
        <strain evidence="7">CFBP1817</strain>
    </source>
</reference>
<evidence type="ECO:0000259" key="5">
    <source>
        <dbReference type="Pfam" id="PF20866"/>
    </source>
</evidence>
<dbReference type="Pfam" id="PF20866">
    <property type="entry name" value="MdcG_N"/>
    <property type="match status" value="1"/>
</dbReference>
<comment type="function">
    <text evidence="3">Transfers 2'-(5-triphosphoribosyl)-3'-dephosphocoenzyme-A to the apo-[acyl-carrier-protein] of the malonate decarboxylase to yield holo-[acyl-carrier-protein].</text>
</comment>
<protein>
    <recommendedName>
        <fullName evidence="3">Phosphoribosyl-dephospho-CoA transferase</fullName>
        <ecNumber evidence="3">2.7.7.66</ecNumber>
    </recommendedName>
    <alternativeName>
        <fullName evidence="3">Malonate decarboxylase holo-[acyl-carrier-protein] synthase</fullName>
        <shortName evidence="3">Holo-ACP synthase</shortName>
    </alternativeName>
</protein>
<feature type="active site" evidence="3">
    <location>
        <position position="137"/>
    </location>
</feature>
<sequence>MPGRHVLVWLHPDARWQALTPGAQLRLQHWFASGLPAVVARGDGSQAPGTVRLGVPLPPSEGKQRLALTAGVVDIARSTAPLPLDAVIAHAPTDTQPALQALLMQTLANALQPRIFGSFAWQALTGLVYVHAHSDLDLLWSVDTPEQAHAVVTLLQRWEQHNGLRADGELLLADGDTAVNWREYAGSAQQVLVKSNHGCRLLPRAALFPVCSAA</sequence>
<dbReference type="GO" id="GO:0016779">
    <property type="term" value="F:nucleotidyltransferase activity"/>
    <property type="evidence" value="ECO:0007669"/>
    <property type="project" value="UniProtKB-UniRule"/>
</dbReference>
<comment type="caution">
    <text evidence="6">The sequence shown here is derived from an EMBL/GenBank/DDBJ whole genome shotgun (WGS) entry which is preliminary data.</text>
</comment>
<dbReference type="OrthoDB" id="5985862at2"/>
<organism evidence="6 7">
    <name type="scientific">Xanthomonas populi</name>
    <dbReference type="NCBI Taxonomy" id="53414"/>
    <lineage>
        <taxon>Bacteria</taxon>
        <taxon>Pseudomonadati</taxon>
        <taxon>Pseudomonadota</taxon>
        <taxon>Gammaproteobacteria</taxon>
        <taxon>Lysobacterales</taxon>
        <taxon>Lysobacteraceae</taxon>
        <taxon>Xanthomonas</taxon>
    </lineage>
</organism>
<dbReference type="InterPro" id="IPR049180">
    <property type="entry name" value="MdcG_C"/>
</dbReference>
<evidence type="ECO:0000313" key="7">
    <source>
        <dbReference type="Proteomes" id="UP000239939"/>
    </source>
</evidence>
<feature type="active site" evidence="3">
    <location>
        <position position="135"/>
    </location>
</feature>
<evidence type="ECO:0000256" key="3">
    <source>
        <dbReference type="HAMAP-Rule" id="MF_00650"/>
    </source>
</evidence>
<dbReference type="RefSeq" id="WP_128417482.1">
    <property type="nucleotide sequence ID" value="NZ_MDEJ01000079.1"/>
</dbReference>